<dbReference type="GO" id="GO:0005524">
    <property type="term" value="F:ATP binding"/>
    <property type="evidence" value="ECO:0007669"/>
    <property type="project" value="UniProtKB-KW"/>
</dbReference>
<dbReference type="PROSITE" id="PS50045">
    <property type="entry name" value="SIGMA54_INTERACT_4"/>
    <property type="match status" value="1"/>
</dbReference>
<feature type="compositionally biased region" description="Polar residues" evidence="5">
    <location>
        <begin position="1"/>
        <end position="12"/>
    </location>
</feature>
<dbReference type="PANTHER" id="PTHR32071">
    <property type="entry name" value="TRANSCRIPTIONAL REGULATORY PROTEIN"/>
    <property type="match status" value="1"/>
</dbReference>
<accession>D0LXS2</accession>
<dbReference type="Gene3D" id="1.10.10.60">
    <property type="entry name" value="Homeodomain-like"/>
    <property type="match status" value="1"/>
</dbReference>
<sequence length="566" mass="61481">MTIETQQSTTQPHDAGVTTRIEPPRSASRGPVPVLTIVHHPLLLRIGERALLSEMVAGRAARIARLSPRFAAPGKPRGEPLLDPHLSRTPFLLRLLPDGAIELSPGDSRTRIEVAGERVNAPRRFSVAAVEDGVVLELGGRIALLLHLYTHHDEGTGDELGFIGASAALSRVREDVRRIADLDVPVLVRGETGTGKELVANAIHATSPRRGRPLVSVNLAALPGSLAAAELFGASRGAYTGATRARDGYFRRAHCGTLFLDEIGETPVDVQVMLLRALETGEIHALGGQRADRVDVRVIAATDADLDELVDGGQFRAPLLHRLAAYEIHVPPLRVRRDDIGRLLIAFLEQGLDETGEAKRLAREDGAPWLSMGLMTRLVRYDWPGNVRQLRNAARQIVIASRGSDEATLPDALRRQLGRAGRGALAAAERRPGASAQGSVEHSGDEDESGRESSVARVVTRPYRSVRAGASRPRKRPAELGEREILDALHAHRWNIKSTATALGISRTSLYQRIDASTRMRTAGAIDADEIRACFRDSGGDLELMVEHLRVSKPALRRRIRELGLA</sequence>
<feature type="domain" description="Sigma-54 factor interaction" evidence="6">
    <location>
        <begin position="162"/>
        <end position="399"/>
    </location>
</feature>
<dbReference type="SUPFAM" id="SSF52540">
    <property type="entry name" value="P-loop containing nucleoside triphosphate hydrolases"/>
    <property type="match status" value="1"/>
</dbReference>
<dbReference type="OrthoDB" id="9761705at2"/>
<keyword evidence="4" id="KW-0804">Transcription</keyword>
<keyword evidence="8" id="KW-1185">Reference proteome</keyword>
<dbReference type="RefSeq" id="WP_012826885.1">
    <property type="nucleotide sequence ID" value="NC_013440.1"/>
</dbReference>
<dbReference type="SMART" id="SM00382">
    <property type="entry name" value="AAA"/>
    <property type="match status" value="1"/>
</dbReference>
<dbReference type="eggNOG" id="COG2204">
    <property type="taxonomic scope" value="Bacteria"/>
</dbReference>
<dbReference type="STRING" id="502025.Hoch_1728"/>
<dbReference type="CDD" id="cd00009">
    <property type="entry name" value="AAA"/>
    <property type="match status" value="1"/>
</dbReference>
<dbReference type="InterPro" id="IPR027417">
    <property type="entry name" value="P-loop_NTPase"/>
</dbReference>
<evidence type="ECO:0000313" key="7">
    <source>
        <dbReference type="EMBL" id="ACY14277.1"/>
    </source>
</evidence>
<dbReference type="Proteomes" id="UP000001880">
    <property type="component" value="Chromosome"/>
</dbReference>
<dbReference type="PANTHER" id="PTHR32071:SF57">
    <property type="entry name" value="C4-DICARBOXYLATE TRANSPORT TRANSCRIPTIONAL REGULATORY PROTEIN DCTD"/>
    <property type="match status" value="1"/>
</dbReference>
<dbReference type="InterPro" id="IPR003593">
    <property type="entry name" value="AAA+_ATPase"/>
</dbReference>
<evidence type="ECO:0000256" key="3">
    <source>
        <dbReference type="ARBA" id="ARBA00023015"/>
    </source>
</evidence>
<dbReference type="GO" id="GO:0006355">
    <property type="term" value="P:regulation of DNA-templated transcription"/>
    <property type="evidence" value="ECO:0007669"/>
    <property type="project" value="InterPro"/>
</dbReference>
<dbReference type="InterPro" id="IPR025944">
    <property type="entry name" value="Sigma_54_int_dom_CS"/>
</dbReference>
<dbReference type="Gene3D" id="1.10.8.60">
    <property type="match status" value="1"/>
</dbReference>
<gene>
    <name evidence="7" type="ordered locus">Hoch_1728</name>
</gene>
<evidence type="ECO:0000256" key="2">
    <source>
        <dbReference type="ARBA" id="ARBA00022840"/>
    </source>
</evidence>
<dbReference type="SUPFAM" id="SSF46689">
    <property type="entry name" value="Homeodomain-like"/>
    <property type="match status" value="1"/>
</dbReference>
<dbReference type="Pfam" id="PF00158">
    <property type="entry name" value="Sigma54_activat"/>
    <property type="match status" value="1"/>
</dbReference>
<keyword evidence="2" id="KW-0067">ATP-binding</keyword>
<evidence type="ECO:0000313" key="8">
    <source>
        <dbReference type="Proteomes" id="UP000001880"/>
    </source>
</evidence>
<dbReference type="EMBL" id="CP001804">
    <property type="protein sequence ID" value="ACY14277.1"/>
    <property type="molecule type" value="Genomic_DNA"/>
</dbReference>
<dbReference type="PROSITE" id="PS00675">
    <property type="entry name" value="SIGMA54_INTERACT_1"/>
    <property type="match status" value="1"/>
</dbReference>
<dbReference type="InterPro" id="IPR002197">
    <property type="entry name" value="HTH_Fis"/>
</dbReference>
<keyword evidence="1" id="KW-0547">Nucleotide-binding</keyword>
<dbReference type="AlphaFoldDB" id="D0LXS2"/>
<proteinExistence type="predicted"/>
<dbReference type="InterPro" id="IPR009057">
    <property type="entry name" value="Homeodomain-like_sf"/>
</dbReference>
<dbReference type="Pfam" id="PF02954">
    <property type="entry name" value="HTH_8"/>
    <property type="match status" value="1"/>
</dbReference>
<reference evidence="7 8" key="1">
    <citation type="journal article" date="2010" name="Stand. Genomic Sci.">
        <title>Complete genome sequence of Haliangium ochraceum type strain (SMP-2).</title>
        <authorList>
            <consortium name="US DOE Joint Genome Institute (JGI-PGF)"/>
            <person name="Ivanova N."/>
            <person name="Daum C."/>
            <person name="Lang E."/>
            <person name="Abt B."/>
            <person name="Kopitz M."/>
            <person name="Saunders E."/>
            <person name="Lapidus A."/>
            <person name="Lucas S."/>
            <person name="Glavina Del Rio T."/>
            <person name="Nolan M."/>
            <person name="Tice H."/>
            <person name="Copeland A."/>
            <person name="Cheng J.F."/>
            <person name="Chen F."/>
            <person name="Bruce D."/>
            <person name="Goodwin L."/>
            <person name="Pitluck S."/>
            <person name="Mavromatis K."/>
            <person name="Pati A."/>
            <person name="Mikhailova N."/>
            <person name="Chen A."/>
            <person name="Palaniappan K."/>
            <person name="Land M."/>
            <person name="Hauser L."/>
            <person name="Chang Y.J."/>
            <person name="Jeffries C.D."/>
            <person name="Detter J.C."/>
            <person name="Brettin T."/>
            <person name="Rohde M."/>
            <person name="Goker M."/>
            <person name="Bristow J."/>
            <person name="Markowitz V."/>
            <person name="Eisen J.A."/>
            <person name="Hugenholtz P."/>
            <person name="Kyrpides N.C."/>
            <person name="Klenk H.P."/>
        </authorList>
    </citation>
    <scope>NUCLEOTIDE SEQUENCE [LARGE SCALE GENOMIC DNA]</scope>
    <source>
        <strain evidence="8">DSM 14365 / CIP 107738 / JCM 11303 / AJ 13395 / SMP-2</strain>
    </source>
</reference>
<evidence type="ECO:0000256" key="1">
    <source>
        <dbReference type="ARBA" id="ARBA00022741"/>
    </source>
</evidence>
<dbReference type="HOGENOM" id="CLU_000445_119_3_7"/>
<dbReference type="InterPro" id="IPR002078">
    <property type="entry name" value="Sigma_54_int"/>
</dbReference>
<dbReference type="Gene3D" id="3.40.50.300">
    <property type="entry name" value="P-loop containing nucleotide triphosphate hydrolases"/>
    <property type="match status" value="1"/>
</dbReference>
<protein>
    <submittedName>
        <fullName evidence="7">Sigma54 specific transcriptional regulator, Fis family</fullName>
    </submittedName>
</protein>
<keyword evidence="3" id="KW-0805">Transcription regulation</keyword>
<evidence type="ECO:0000256" key="4">
    <source>
        <dbReference type="ARBA" id="ARBA00023163"/>
    </source>
</evidence>
<dbReference type="GO" id="GO:0043565">
    <property type="term" value="F:sequence-specific DNA binding"/>
    <property type="evidence" value="ECO:0007669"/>
    <property type="project" value="InterPro"/>
</dbReference>
<feature type="region of interest" description="Disordered" evidence="5">
    <location>
        <begin position="1"/>
        <end position="31"/>
    </location>
</feature>
<evidence type="ECO:0000256" key="5">
    <source>
        <dbReference type="SAM" id="MobiDB-lite"/>
    </source>
</evidence>
<name>D0LXS2_HALO1</name>
<dbReference type="PROSITE" id="PS00688">
    <property type="entry name" value="SIGMA54_INTERACT_3"/>
    <property type="match status" value="1"/>
</dbReference>
<dbReference type="KEGG" id="hoh:Hoch_1728"/>
<dbReference type="FunFam" id="3.40.50.300:FF:000006">
    <property type="entry name" value="DNA-binding transcriptional regulator NtrC"/>
    <property type="match status" value="1"/>
</dbReference>
<organism evidence="7 8">
    <name type="scientific">Haliangium ochraceum (strain DSM 14365 / JCM 11303 / SMP-2)</name>
    <dbReference type="NCBI Taxonomy" id="502025"/>
    <lineage>
        <taxon>Bacteria</taxon>
        <taxon>Pseudomonadati</taxon>
        <taxon>Myxococcota</taxon>
        <taxon>Polyangia</taxon>
        <taxon>Haliangiales</taxon>
        <taxon>Kofleriaceae</taxon>
        <taxon>Haliangium</taxon>
    </lineage>
</organism>
<dbReference type="InterPro" id="IPR058031">
    <property type="entry name" value="AAA_lid_NorR"/>
</dbReference>
<evidence type="ECO:0000259" key="6">
    <source>
        <dbReference type="PROSITE" id="PS50045"/>
    </source>
</evidence>
<dbReference type="Pfam" id="PF25601">
    <property type="entry name" value="AAA_lid_14"/>
    <property type="match status" value="1"/>
</dbReference>
<feature type="region of interest" description="Disordered" evidence="5">
    <location>
        <begin position="420"/>
        <end position="478"/>
    </location>
</feature>
<dbReference type="InterPro" id="IPR025662">
    <property type="entry name" value="Sigma_54_int_dom_ATP-bd_1"/>
</dbReference>